<keyword evidence="4" id="KW-1185">Reference proteome</keyword>
<dbReference type="Gene3D" id="3.40.720.10">
    <property type="entry name" value="Alkaline Phosphatase, subunit A"/>
    <property type="match status" value="2"/>
</dbReference>
<proteinExistence type="predicted"/>
<comment type="caution">
    <text evidence="3">The sequence shown here is derived from an EMBL/GenBank/DDBJ whole genome shotgun (WGS) entry which is preliminary data.</text>
</comment>
<dbReference type="EMBL" id="JACHGB010000002">
    <property type="protein sequence ID" value="MBB5270804.1"/>
    <property type="molecule type" value="Genomic_DNA"/>
</dbReference>
<dbReference type="Pfam" id="PF04185">
    <property type="entry name" value="Phosphoesterase"/>
    <property type="match status" value="1"/>
</dbReference>
<dbReference type="GO" id="GO:0009395">
    <property type="term" value="P:phospholipid catabolic process"/>
    <property type="evidence" value="ECO:0007669"/>
    <property type="project" value="TreeGrafter"/>
</dbReference>
<sequence>MTIGHEAGREHGFEHYNTYEAEGERARIIGHFVREQTEAAVRPRVPFSLRFFGYGGGAALAVRAVSVRSGHVIGLAAVGAPAPQPGSMTGATPAPPGSTTLSTPATPIGTDEVAGVETRGAAGEERARGAARSAGAAGAADRGRARLTAPAMVGDSLRRDGGVFDPWRDPQDPMPPLEPPEPPGGGGGGILHAAVTVQLFAPGRDEPVQTWELPEEVAGNLRTVSYNPPGLPSEDAPVRRLGWWRLTVIPAGPDPAMLHLEAHATRTWLPFRSVNLSSRLFNHVFRVALEALVPHARVAGSTLTVGLSKELTDMVGIEPVYKQADISPVSAHGKLTSLSITAVSGRDLKAAATRHNRRPRNVDRVRDDDIALRIQAAFSRVNASVLGFEVARLDGEFGEIFLAFNRSLTELTPAAFMKVDFSTLADWAIDIASLFTEIDHDVVNSALEDSLYPVERLIRTHLRDVLSRAIGQRAVLHDIWATTGGWQARYFIDPLLPRADLPWRPPTGPLGGFGGGALGGFTEPALAAEIGDDVGAAPPDTPPPPPPSPSDPPGVFPPGFVVEDGNALARLDRHQSIVVIMMENRSYDHLLGGLATARPRATNGYDGPPSQASNLPAGGFLEPVRFVKAREIGLGTAIPVSPNHHHLPVMFQIGDGTAETSGTGGMAGFARDLHKRTDSPQIAMTMYGEADLPVYYKLADEFCVCDRWFCAHPGPTWPNRFATMMGSIPELENFEIDDPQIGFLPHETIFDALSRNGIDWKVFESDLSQIRMFDRFRLDDAHVVPIDDRKDGLDATMRSSSPLPRVMFVEPNFADLPPLATANDDHPPADLAAGQAFIARVLDAIISAGRFDDCLVLITYDEHGGFYDHVPPPGTPKAEPTPVGLRSRLHPDGPECLGVRVPTFVISPLVSAGAISRTIFDHTSILKSILVHNRARLPGSVLGSFGPRVNAAAHLGQALDLDASRPPPLPFDLRRRQPGGAGPGGAGPGGAAAELDGSVLATDVTISAGGAPAAPPIPPRTVTIVPRITQPEQEQDPRDFHTALRRALQPRR</sequence>
<name>A0A7W8HEX9_9BURK</name>
<dbReference type="PANTHER" id="PTHR31956">
    <property type="entry name" value="NON-SPECIFIC PHOSPHOLIPASE C4-RELATED"/>
    <property type="match status" value="1"/>
</dbReference>
<feature type="compositionally biased region" description="Gly residues" evidence="2">
    <location>
        <begin position="979"/>
        <end position="990"/>
    </location>
</feature>
<evidence type="ECO:0000256" key="2">
    <source>
        <dbReference type="SAM" id="MobiDB-lite"/>
    </source>
</evidence>
<feature type="compositionally biased region" description="Low complexity" evidence="2">
    <location>
        <begin position="89"/>
        <end position="107"/>
    </location>
</feature>
<dbReference type="RefSeq" id="WP_183964523.1">
    <property type="nucleotide sequence ID" value="NZ_BAABEW010000010.1"/>
</dbReference>
<dbReference type="AlphaFoldDB" id="A0A7W8HEX9"/>
<feature type="region of interest" description="Disordered" evidence="2">
    <location>
        <begin position="532"/>
        <end position="559"/>
    </location>
</feature>
<feature type="compositionally biased region" description="Pro residues" evidence="2">
    <location>
        <begin position="539"/>
        <end position="556"/>
    </location>
</feature>
<evidence type="ECO:0000313" key="3">
    <source>
        <dbReference type="EMBL" id="MBB5270804.1"/>
    </source>
</evidence>
<dbReference type="PANTHER" id="PTHR31956:SF1">
    <property type="entry name" value="NON-SPECIFIC PHOSPHOLIPASE C1"/>
    <property type="match status" value="1"/>
</dbReference>
<dbReference type="GO" id="GO:0034480">
    <property type="term" value="F:phosphatidylcholine phospholipase C activity"/>
    <property type="evidence" value="ECO:0007669"/>
    <property type="project" value="UniProtKB-EC"/>
</dbReference>
<feature type="region of interest" description="Disordered" evidence="2">
    <location>
        <begin position="960"/>
        <end position="993"/>
    </location>
</feature>
<feature type="region of interest" description="Disordered" evidence="2">
    <location>
        <begin position="120"/>
        <end position="143"/>
    </location>
</feature>
<dbReference type="SUPFAM" id="SSF53649">
    <property type="entry name" value="Alkaline phosphatase-like"/>
    <property type="match status" value="1"/>
</dbReference>
<reference evidence="3 4" key="1">
    <citation type="submission" date="2020-08" db="EMBL/GenBank/DDBJ databases">
        <title>Genomic Encyclopedia of Type Strains, Phase IV (KMG-IV): sequencing the most valuable type-strain genomes for metagenomic binning, comparative biology and taxonomic classification.</title>
        <authorList>
            <person name="Goeker M."/>
        </authorList>
    </citation>
    <scope>NUCLEOTIDE SEQUENCE [LARGE SCALE GENOMIC DNA]</scope>
    <source>
        <strain evidence="3 4">DSM 29781</strain>
    </source>
</reference>
<evidence type="ECO:0000256" key="1">
    <source>
        <dbReference type="ARBA" id="ARBA00022801"/>
    </source>
</evidence>
<dbReference type="EC" id="3.1.4.3" evidence="3"/>
<protein>
    <submittedName>
        <fullName evidence="3">Phospholipase C</fullName>
        <ecNumber evidence="3">3.1.4.3</ecNumber>
    </submittedName>
</protein>
<keyword evidence="1 3" id="KW-0378">Hydrolase</keyword>
<feature type="region of interest" description="Disordered" evidence="2">
    <location>
        <begin position="1006"/>
        <end position="1040"/>
    </location>
</feature>
<gene>
    <name evidence="3" type="ORF">HNQ70_000808</name>
</gene>
<dbReference type="Proteomes" id="UP000532440">
    <property type="component" value="Unassembled WGS sequence"/>
</dbReference>
<feature type="region of interest" description="Disordered" evidence="2">
    <location>
        <begin position="81"/>
        <end position="108"/>
    </location>
</feature>
<dbReference type="InterPro" id="IPR007312">
    <property type="entry name" value="Phosphoesterase"/>
</dbReference>
<accession>A0A7W8HEX9</accession>
<dbReference type="InterPro" id="IPR017850">
    <property type="entry name" value="Alkaline_phosphatase_core_sf"/>
</dbReference>
<feature type="region of interest" description="Disordered" evidence="2">
    <location>
        <begin position="168"/>
        <end position="187"/>
    </location>
</feature>
<feature type="compositionally biased region" description="Low complexity" evidence="2">
    <location>
        <begin position="1020"/>
        <end position="1029"/>
    </location>
</feature>
<organism evidence="3 4">
    <name type="scientific">Quisquiliibacterium transsilvanicum</name>
    <dbReference type="NCBI Taxonomy" id="1549638"/>
    <lineage>
        <taxon>Bacteria</taxon>
        <taxon>Pseudomonadati</taxon>
        <taxon>Pseudomonadota</taxon>
        <taxon>Betaproteobacteria</taxon>
        <taxon>Burkholderiales</taxon>
        <taxon>Burkholderiaceae</taxon>
        <taxon>Quisquiliibacterium</taxon>
    </lineage>
</organism>
<feature type="compositionally biased region" description="Low complexity" evidence="2">
    <location>
        <begin position="130"/>
        <end position="140"/>
    </location>
</feature>
<feature type="compositionally biased region" description="Pro residues" evidence="2">
    <location>
        <begin position="172"/>
        <end position="183"/>
    </location>
</feature>
<evidence type="ECO:0000313" key="4">
    <source>
        <dbReference type="Proteomes" id="UP000532440"/>
    </source>
</evidence>